<dbReference type="Proteomes" id="UP000052237">
    <property type="component" value="Unassembled WGS sequence"/>
</dbReference>
<feature type="domain" description="Transcriptional repressor NrdR-like N-terminal" evidence="1">
    <location>
        <begin position="1"/>
        <end position="39"/>
    </location>
</feature>
<name>A0A0S4SRA5_CAMHY</name>
<keyword evidence="3" id="KW-1185">Reference proteome</keyword>
<evidence type="ECO:0000259" key="1">
    <source>
        <dbReference type="Pfam" id="PF22811"/>
    </source>
</evidence>
<organism evidence="2 3">
    <name type="scientific">Campylobacter hyointestinalis subsp. hyointestinalis</name>
    <dbReference type="NCBI Taxonomy" id="91352"/>
    <lineage>
        <taxon>Bacteria</taxon>
        <taxon>Pseudomonadati</taxon>
        <taxon>Campylobacterota</taxon>
        <taxon>Epsilonproteobacteria</taxon>
        <taxon>Campylobacterales</taxon>
        <taxon>Campylobacteraceae</taxon>
        <taxon>Campylobacter</taxon>
    </lineage>
</organism>
<dbReference type="AlphaFoldDB" id="A0A0S4SRA5"/>
<gene>
    <name evidence="2" type="ORF">ERS686654_01843</name>
</gene>
<accession>A0A0S4SRA5</accession>
<evidence type="ECO:0000313" key="3">
    <source>
        <dbReference type="Proteomes" id="UP000052237"/>
    </source>
</evidence>
<proteinExistence type="predicted"/>
<sequence>MICPKCAYERTKVVATIKSTTNERWRRCPKCGCTFSTIEIIKVDKKLNEYSKEILKDSSCQDLDL</sequence>
<protein>
    <submittedName>
        <fullName evidence="2">Transcriptional repressor NrdR</fullName>
    </submittedName>
</protein>
<dbReference type="EMBL" id="FAVB01000005">
    <property type="protein sequence ID" value="CUU88071.1"/>
    <property type="molecule type" value="Genomic_DNA"/>
</dbReference>
<reference evidence="2 3" key="1">
    <citation type="submission" date="2015-11" db="EMBL/GenBank/DDBJ databases">
        <authorList>
            <consortium name="Pathogen Informatics"/>
        </authorList>
    </citation>
    <scope>NUCLEOTIDE SEQUENCE [LARGE SCALE GENOMIC DNA]</scope>
    <source>
        <strain evidence="2 3">006A-0059</strain>
    </source>
</reference>
<comment type="caution">
    <text evidence="2">The sequence shown here is derived from an EMBL/GenBank/DDBJ whole genome shotgun (WGS) entry which is preliminary data.</text>
</comment>
<dbReference type="InterPro" id="IPR055173">
    <property type="entry name" value="NrdR-like_N"/>
</dbReference>
<dbReference type="RefSeq" id="WP_059429513.1">
    <property type="nucleotide sequence ID" value="NZ_FAVB01000005.1"/>
</dbReference>
<dbReference type="Pfam" id="PF22811">
    <property type="entry name" value="Zn_ribbon_NrdR"/>
    <property type="match status" value="1"/>
</dbReference>
<evidence type="ECO:0000313" key="2">
    <source>
        <dbReference type="EMBL" id="CUU88071.1"/>
    </source>
</evidence>